<dbReference type="EMBL" id="ML975158">
    <property type="protein sequence ID" value="KAF1812294.1"/>
    <property type="molecule type" value="Genomic_DNA"/>
</dbReference>
<protein>
    <submittedName>
        <fullName evidence="1 3">Uncharacterized protein</fullName>
    </submittedName>
</protein>
<evidence type="ECO:0000313" key="1">
    <source>
        <dbReference type="EMBL" id="KAF1812294.1"/>
    </source>
</evidence>
<reference evidence="1 3" key="1">
    <citation type="submission" date="2020-01" db="EMBL/GenBank/DDBJ databases">
        <authorList>
            <consortium name="DOE Joint Genome Institute"/>
            <person name="Haridas S."/>
            <person name="Albert R."/>
            <person name="Binder M."/>
            <person name="Bloem J."/>
            <person name="Labutti K."/>
            <person name="Salamov A."/>
            <person name="Andreopoulos B."/>
            <person name="Baker S.E."/>
            <person name="Barry K."/>
            <person name="Bills G."/>
            <person name="Bluhm B.H."/>
            <person name="Cannon C."/>
            <person name="Castanera R."/>
            <person name="Culley D.E."/>
            <person name="Daum C."/>
            <person name="Ezra D."/>
            <person name="Gonzalez J.B."/>
            <person name="Henrissat B."/>
            <person name="Kuo A."/>
            <person name="Liang C."/>
            <person name="Lipzen A."/>
            <person name="Lutzoni F."/>
            <person name="Magnuson J."/>
            <person name="Mondo S."/>
            <person name="Nolan M."/>
            <person name="Ohm R."/>
            <person name="Pangilinan J."/>
            <person name="Park H.-J."/>
            <person name="Ramirez L."/>
            <person name="Alfaro M."/>
            <person name="Sun H."/>
            <person name="Tritt A."/>
            <person name="Yoshinaga Y."/>
            <person name="Zwiers L.-H."/>
            <person name="Turgeon B.G."/>
            <person name="Goodwin S.B."/>
            <person name="Spatafora J.W."/>
            <person name="Crous P.W."/>
            <person name="Grigoriev I.V."/>
        </authorList>
    </citation>
    <scope>NUCLEOTIDE SEQUENCE</scope>
    <source>
        <strain evidence="1 3">CBS 781.70</strain>
    </source>
</reference>
<dbReference type="GeneID" id="54416244"/>
<reference evidence="3" key="3">
    <citation type="submission" date="2025-04" db="UniProtKB">
        <authorList>
            <consortium name="RefSeq"/>
        </authorList>
    </citation>
    <scope>IDENTIFICATION</scope>
    <source>
        <strain evidence="3">CBS 781.70</strain>
    </source>
</reference>
<feature type="non-terminal residue" evidence="1">
    <location>
        <position position="1"/>
    </location>
</feature>
<reference evidence="3" key="2">
    <citation type="submission" date="2020-04" db="EMBL/GenBank/DDBJ databases">
        <authorList>
            <consortium name="NCBI Genome Project"/>
        </authorList>
    </citation>
    <scope>NUCLEOTIDE SEQUENCE</scope>
    <source>
        <strain evidence="3">CBS 781.70</strain>
    </source>
</reference>
<evidence type="ECO:0000313" key="3">
    <source>
        <dbReference type="RefSeq" id="XP_033533925.1"/>
    </source>
</evidence>
<evidence type="ECO:0000313" key="2">
    <source>
        <dbReference type="Proteomes" id="UP000504638"/>
    </source>
</evidence>
<dbReference type="RefSeq" id="XP_033533925.1">
    <property type="nucleotide sequence ID" value="XM_033675674.1"/>
</dbReference>
<feature type="non-terminal residue" evidence="1">
    <location>
        <position position="109"/>
    </location>
</feature>
<dbReference type="AlphaFoldDB" id="A0A6G1G2L0"/>
<accession>A0A6G1G2L0</accession>
<proteinExistence type="predicted"/>
<sequence length="109" mass="12770">FHISSRPSDEHFRGILFPVDDKKPRLIWLHCKWRVDNDDHSRYQYPETASLLGADYIRTPKLVQYNPVLKRQLSDTMRIYHRDTFLIDGSKSNNSIAAITATKPGLYHD</sequence>
<organism evidence="1">
    <name type="scientific">Eremomyces bilateralis CBS 781.70</name>
    <dbReference type="NCBI Taxonomy" id="1392243"/>
    <lineage>
        <taxon>Eukaryota</taxon>
        <taxon>Fungi</taxon>
        <taxon>Dikarya</taxon>
        <taxon>Ascomycota</taxon>
        <taxon>Pezizomycotina</taxon>
        <taxon>Dothideomycetes</taxon>
        <taxon>Dothideomycetes incertae sedis</taxon>
        <taxon>Eremomycetales</taxon>
        <taxon>Eremomycetaceae</taxon>
        <taxon>Eremomyces</taxon>
    </lineage>
</organism>
<name>A0A6G1G2L0_9PEZI</name>
<gene>
    <name evidence="1 3" type="ORF">P152DRAFT_378512</name>
</gene>
<dbReference type="OrthoDB" id="437457at2759"/>
<keyword evidence="2" id="KW-1185">Reference proteome</keyword>
<dbReference type="Proteomes" id="UP000504638">
    <property type="component" value="Unplaced"/>
</dbReference>